<feature type="region of interest" description="Disordered" evidence="1">
    <location>
        <begin position="266"/>
        <end position="288"/>
    </location>
</feature>
<organism evidence="2 3">
    <name type="scientific">Puccinia coronata f. sp. avenae</name>
    <dbReference type="NCBI Taxonomy" id="200324"/>
    <lineage>
        <taxon>Eukaryota</taxon>
        <taxon>Fungi</taxon>
        <taxon>Dikarya</taxon>
        <taxon>Basidiomycota</taxon>
        <taxon>Pucciniomycotina</taxon>
        <taxon>Pucciniomycetes</taxon>
        <taxon>Pucciniales</taxon>
        <taxon>Pucciniaceae</taxon>
        <taxon>Puccinia</taxon>
    </lineage>
</organism>
<evidence type="ECO:0000256" key="1">
    <source>
        <dbReference type="SAM" id="MobiDB-lite"/>
    </source>
</evidence>
<reference evidence="2 3" key="1">
    <citation type="submission" date="2017-11" db="EMBL/GenBank/DDBJ databases">
        <title>De novo assembly and phasing of dikaryotic genomes from two isolates of Puccinia coronata f. sp. avenae, the causal agent of oat crown rust.</title>
        <authorList>
            <person name="Miller M.E."/>
            <person name="Zhang Y."/>
            <person name="Omidvar V."/>
            <person name="Sperschneider J."/>
            <person name="Schwessinger B."/>
            <person name="Raley C."/>
            <person name="Palmer J.M."/>
            <person name="Garnica D."/>
            <person name="Upadhyaya N."/>
            <person name="Rathjen J."/>
            <person name="Taylor J.M."/>
            <person name="Park R.F."/>
            <person name="Dodds P.N."/>
            <person name="Hirsch C.D."/>
            <person name="Kianian S.F."/>
            <person name="Figueroa M."/>
        </authorList>
    </citation>
    <scope>NUCLEOTIDE SEQUENCE [LARGE SCALE GENOMIC DNA]</scope>
    <source>
        <strain evidence="2">12SD80</strain>
    </source>
</reference>
<sequence length="313" mass="34472">MVQDGLTSEELLLSLEENHSIKVSQRMLTRQKEDWGLTHNATQKANHLEETIQIKRTLKRKLHQMQLSQRLDDPNQNLVTFETAVSCIVALLQTPKGQNVEYHRLQQLLQTQYGITLHKTDLLTAKRSVQEASQKRPMDGLNPQPAPTRLSMESDNRKATRPFVDWQLDRHTVWICSVSIGCFTLKAPVGRSMEASSGRFEIKAPVGSLMAASNGRYLTGAPTGRFMVASNGHSCQVAPTGCCHQASKGRFNLKVPTGRFHGVSNGRFQGEAANGRSGSHCPTGASPRLRPADALEASVGHFYQKASSGQAGF</sequence>
<evidence type="ECO:0000313" key="2">
    <source>
        <dbReference type="EMBL" id="PLW44148.1"/>
    </source>
</evidence>
<dbReference type="EMBL" id="PGCI01000060">
    <property type="protein sequence ID" value="PLW44148.1"/>
    <property type="molecule type" value="Genomic_DNA"/>
</dbReference>
<gene>
    <name evidence="2" type="ORF">PCASD_09582</name>
</gene>
<accession>A0A2N5V2A7</accession>
<dbReference type="AlphaFoldDB" id="A0A2N5V2A7"/>
<name>A0A2N5V2A7_9BASI</name>
<feature type="region of interest" description="Disordered" evidence="1">
    <location>
        <begin position="130"/>
        <end position="156"/>
    </location>
</feature>
<protein>
    <submittedName>
        <fullName evidence="2">Uncharacterized protein</fullName>
    </submittedName>
</protein>
<proteinExistence type="predicted"/>
<dbReference type="PANTHER" id="PTHR46177:SF1">
    <property type="entry name" value="INTEGRASE CATALYTIC DOMAIN-CONTAINING PROTEIN"/>
    <property type="match status" value="1"/>
</dbReference>
<evidence type="ECO:0000313" key="3">
    <source>
        <dbReference type="Proteomes" id="UP000235392"/>
    </source>
</evidence>
<comment type="caution">
    <text evidence="2">The sequence shown here is derived from an EMBL/GenBank/DDBJ whole genome shotgun (WGS) entry which is preliminary data.</text>
</comment>
<dbReference type="PANTHER" id="PTHR46177">
    <property type="entry name" value="INTEGRASE CATALYTIC DOMAIN-CONTAINING PROTEIN"/>
    <property type="match status" value="1"/>
</dbReference>
<dbReference type="Proteomes" id="UP000235392">
    <property type="component" value="Unassembled WGS sequence"/>
</dbReference>